<feature type="domain" description="DSBA-like thioredoxin" evidence="1">
    <location>
        <begin position="35"/>
        <end position="232"/>
    </location>
</feature>
<dbReference type="AlphaFoldDB" id="A0A5D0RIA1"/>
<comment type="caution">
    <text evidence="2">The sequence shown here is derived from an EMBL/GenBank/DDBJ whole genome shotgun (WGS) entry which is preliminary data.</text>
</comment>
<dbReference type="PANTHER" id="PTHR13887:SF54">
    <property type="entry name" value="DSBA FAMILY PROTEIN"/>
    <property type="match status" value="1"/>
</dbReference>
<dbReference type="EMBL" id="VSIY01000009">
    <property type="protein sequence ID" value="TYB81173.1"/>
    <property type="molecule type" value="Genomic_DNA"/>
</dbReference>
<gene>
    <name evidence="2" type="ORF">FVF75_11815</name>
</gene>
<dbReference type="InterPro" id="IPR036249">
    <property type="entry name" value="Thioredoxin-like_sf"/>
</dbReference>
<dbReference type="Gene3D" id="3.40.30.10">
    <property type="entry name" value="Glutaredoxin"/>
    <property type="match status" value="1"/>
</dbReference>
<dbReference type="GO" id="GO:0016491">
    <property type="term" value="F:oxidoreductase activity"/>
    <property type="evidence" value="ECO:0007669"/>
    <property type="project" value="InterPro"/>
</dbReference>
<keyword evidence="2" id="KW-0413">Isomerase</keyword>
<dbReference type="InterPro" id="IPR001853">
    <property type="entry name" value="DSBA-like_thioredoxin_dom"/>
</dbReference>
<dbReference type="SUPFAM" id="SSF52833">
    <property type="entry name" value="Thioredoxin-like"/>
    <property type="match status" value="1"/>
</dbReference>
<name>A0A5D0RIA1_9RHOB</name>
<proteinExistence type="predicted"/>
<evidence type="ECO:0000259" key="1">
    <source>
        <dbReference type="Pfam" id="PF01323"/>
    </source>
</evidence>
<keyword evidence="3" id="KW-1185">Reference proteome</keyword>
<sequence length="238" mass="26135">MECDPETGACLLPDAETARDETATSTQAQVYYVGDPMCSWCWGMSPEIEVLAAHCVEQGLGFRLVMGGLRAGGGDPWNAAFRDFLRQEWTHIAARTGQPFGFRLLERSAFSYDTEPACRAVVTARELFGEAPDASHRELAFFAAVQRKIYVEGEDPKEPGFYRDICTATGLDPAEFEKSFSSPEAVAATQREFQLARQLGVRGFPTVMLQTTAGLHEISVGYASFATLSNRISNLKVT</sequence>
<evidence type="ECO:0000313" key="2">
    <source>
        <dbReference type="EMBL" id="TYB81173.1"/>
    </source>
</evidence>
<dbReference type="Gene3D" id="1.10.472.60">
    <property type="entry name" value="putative protein disulfide isomerase domain"/>
    <property type="match status" value="1"/>
</dbReference>
<dbReference type="CDD" id="cd03025">
    <property type="entry name" value="DsbA_FrnE_like"/>
    <property type="match status" value="1"/>
</dbReference>
<dbReference type="Pfam" id="PF01323">
    <property type="entry name" value="DSBA"/>
    <property type="match status" value="1"/>
</dbReference>
<accession>A0A5D0RIA1</accession>
<protein>
    <submittedName>
        <fullName evidence="2">Protein-disulfide isomerase</fullName>
    </submittedName>
</protein>
<evidence type="ECO:0000313" key="3">
    <source>
        <dbReference type="Proteomes" id="UP000322080"/>
    </source>
</evidence>
<reference evidence="2 3" key="1">
    <citation type="submission" date="2019-08" db="EMBL/GenBank/DDBJ databases">
        <title>Identification of a novel species of the genus Boseongicola.</title>
        <authorList>
            <person name="Zhang X.-Q."/>
        </authorList>
    </citation>
    <scope>NUCLEOTIDE SEQUENCE [LARGE SCALE GENOMIC DNA]</scope>
    <source>
        <strain evidence="2 3">HY14</strain>
    </source>
</reference>
<organism evidence="2 3">
    <name type="scientific">Maritimibacter fusiformis</name>
    <dbReference type="NCBI Taxonomy" id="2603819"/>
    <lineage>
        <taxon>Bacteria</taxon>
        <taxon>Pseudomonadati</taxon>
        <taxon>Pseudomonadota</taxon>
        <taxon>Alphaproteobacteria</taxon>
        <taxon>Rhodobacterales</taxon>
        <taxon>Roseobacteraceae</taxon>
        <taxon>Maritimibacter</taxon>
    </lineage>
</organism>
<dbReference type="GO" id="GO:0016853">
    <property type="term" value="F:isomerase activity"/>
    <property type="evidence" value="ECO:0007669"/>
    <property type="project" value="UniProtKB-KW"/>
</dbReference>
<dbReference type="Proteomes" id="UP000322080">
    <property type="component" value="Unassembled WGS sequence"/>
</dbReference>
<dbReference type="PANTHER" id="PTHR13887">
    <property type="entry name" value="GLUTATHIONE S-TRANSFERASE KAPPA"/>
    <property type="match status" value="1"/>
</dbReference>